<dbReference type="EMBL" id="JAGPXE010000001">
    <property type="protein sequence ID" value="MBQ0923109.1"/>
    <property type="molecule type" value="Genomic_DNA"/>
</dbReference>
<dbReference type="RefSeq" id="WP_210968572.1">
    <property type="nucleotide sequence ID" value="NZ_JAGPXE010000001.1"/>
</dbReference>
<keyword evidence="2" id="KW-1185">Reference proteome</keyword>
<evidence type="ECO:0000313" key="1">
    <source>
        <dbReference type="EMBL" id="MBQ0923109.1"/>
    </source>
</evidence>
<sequence>MKAALLDALADDWVYFAEVKDLIREVTEADGDLLTSARDVAAAFVRDRVVVAGSISTEDGFQPWTTSPEESAQRIEREVNQCLESGTEPELGDICWFDLP</sequence>
<proteinExistence type="predicted"/>
<reference evidence="1 2" key="1">
    <citation type="submission" date="2021-04" db="EMBL/GenBank/DDBJ databases">
        <title>Whole-genome sequencing of Saccharopolyspora endophytica KCTC 19397.</title>
        <authorList>
            <person name="Ay H."/>
            <person name="Saygin H."/>
            <person name="Sahin N."/>
        </authorList>
    </citation>
    <scope>NUCLEOTIDE SEQUENCE [LARGE SCALE GENOMIC DNA]</scope>
    <source>
        <strain evidence="1 2">KCTC 19397</strain>
    </source>
</reference>
<evidence type="ECO:0000313" key="2">
    <source>
        <dbReference type="Proteomes" id="UP000674084"/>
    </source>
</evidence>
<organism evidence="1 2">
    <name type="scientific">Saccharopolyspora endophytica</name>
    <dbReference type="NCBI Taxonomy" id="543886"/>
    <lineage>
        <taxon>Bacteria</taxon>
        <taxon>Bacillati</taxon>
        <taxon>Actinomycetota</taxon>
        <taxon>Actinomycetes</taxon>
        <taxon>Pseudonocardiales</taxon>
        <taxon>Pseudonocardiaceae</taxon>
        <taxon>Saccharopolyspora</taxon>
    </lineage>
</organism>
<gene>
    <name evidence="1" type="ORF">KBO27_04085</name>
</gene>
<protein>
    <submittedName>
        <fullName evidence="1">Uncharacterized protein</fullName>
    </submittedName>
</protein>
<name>A0ABS5D9Y8_9PSEU</name>
<dbReference type="Proteomes" id="UP000674084">
    <property type="component" value="Unassembled WGS sequence"/>
</dbReference>
<comment type="caution">
    <text evidence="1">The sequence shown here is derived from an EMBL/GenBank/DDBJ whole genome shotgun (WGS) entry which is preliminary data.</text>
</comment>
<accession>A0ABS5D9Y8</accession>